<dbReference type="EMBL" id="KI669460">
    <property type="protein sequence ID" value="OCF59668.1"/>
    <property type="molecule type" value="Genomic_DNA"/>
</dbReference>
<reference evidence="2 3" key="1">
    <citation type="submission" date="2013-07" db="EMBL/GenBank/DDBJ databases">
        <title>The Genome Sequence of Kwoniella mangroviensis CBS10435.</title>
        <authorList>
            <consortium name="The Broad Institute Genome Sequencing Platform"/>
            <person name="Cuomo C."/>
            <person name="Litvintseva A."/>
            <person name="Chen Y."/>
            <person name="Heitman J."/>
            <person name="Sun S."/>
            <person name="Springer D."/>
            <person name="Dromer F."/>
            <person name="Young S.K."/>
            <person name="Zeng Q."/>
            <person name="Gargeya S."/>
            <person name="Fitzgerald M."/>
            <person name="Abouelleil A."/>
            <person name="Alvarado L."/>
            <person name="Berlin A.M."/>
            <person name="Chapman S.B."/>
            <person name="Dewar J."/>
            <person name="Goldberg J."/>
            <person name="Griggs A."/>
            <person name="Gujja S."/>
            <person name="Hansen M."/>
            <person name="Howarth C."/>
            <person name="Imamovic A."/>
            <person name="Larimer J."/>
            <person name="McCowan C."/>
            <person name="Murphy C."/>
            <person name="Pearson M."/>
            <person name="Priest M."/>
            <person name="Roberts A."/>
            <person name="Saif S."/>
            <person name="Shea T."/>
            <person name="Sykes S."/>
            <person name="Wortman J."/>
            <person name="Nusbaum C."/>
            <person name="Birren B."/>
        </authorList>
    </citation>
    <scope>NUCLEOTIDE SEQUENCE [LARGE SCALE GENOMIC DNA]</scope>
    <source>
        <strain evidence="2 3">CBS 10435</strain>
    </source>
</reference>
<feature type="compositionally biased region" description="Polar residues" evidence="1">
    <location>
        <begin position="44"/>
        <end position="57"/>
    </location>
</feature>
<gene>
    <name evidence="2" type="ORF">L486_02340</name>
</gene>
<reference evidence="3" key="2">
    <citation type="submission" date="2013-12" db="EMBL/GenBank/DDBJ databases">
        <title>Evolution of pathogenesis and genome organization in the Tremellales.</title>
        <authorList>
            <person name="Cuomo C."/>
            <person name="Litvintseva A."/>
            <person name="Heitman J."/>
            <person name="Chen Y."/>
            <person name="Sun S."/>
            <person name="Springer D."/>
            <person name="Dromer F."/>
            <person name="Young S."/>
            <person name="Zeng Q."/>
            <person name="Chapman S."/>
            <person name="Gujja S."/>
            <person name="Saif S."/>
            <person name="Birren B."/>
        </authorList>
    </citation>
    <scope>NUCLEOTIDE SEQUENCE [LARGE SCALE GENOMIC DNA]</scope>
    <source>
        <strain evidence="3">CBS 10435</strain>
    </source>
</reference>
<feature type="region of interest" description="Disordered" evidence="1">
    <location>
        <begin position="1"/>
        <end position="80"/>
    </location>
</feature>
<feature type="region of interest" description="Disordered" evidence="1">
    <location>
        <begin position="136"/>
        <end position="166"/>
    </location>
</feature>
<feature type="compositionally biased region" description="Acidic residues" evidence="1">
    <location>
        <begin position="317"/>
        <end position="328"/>
    </location>
</feature>
<dbReference type="Proteomes" id="UP000092583">
    <property type="component" value="Unassembled WGS sequence"/>
</dbReference>
<evidence type="ECO:0000313" key="3">
    <source>
        <dbReference type="Proteomes" id="UP000092583"/>
    </source>
</evidence>
<feature type="compositionally biased region" description="Basic and acidic residues" evidence="1">
    <location>
        <begin position="272"/>
        <end position="300"/>
    </location>
</feature>
<accession>A0A1B9IVW4</accession>
<feature type="region of interest" description="Disordered" evidence="1">
    <location>
        <begin position="258"/>
        <end position="328"/>
    </location>
</feature>
<feature type="compositionally biased region" description="Acidic residues" evidence="1">
    <location>
        <begin position="58"/>
        <end position="74"/>
    </location>
</feature>
<sequence length="328" mass="37614">MPKRRATHLPSPAPSSSRINNFRHPHATTPLSQSRFKRPKLTHTSHSDVVSLPFSNPDSDDDQQLEDDEEEQDDILLTPREEIIPTITSSTSTMTPNTSTFVSPSPFKKRFKLNPRSMIHPDDIDLLIPTNYPTSTDTDGIDLLPPPTRREIPYQPPTKVTPRKKMQNGRRVFTQDMTLDVLQEAMDFLCENFISERLSKKYKMSKSELRDQFNSYSTHPDALIQTNIRKKVMNMFAMDLAFLLPNLDHLDGIGLDRSKKKQKTESDEGWEEMGREEILEDGRSLETTEVRDDSDERDRGDTEEEEESTYGNAYGSEDQDEDVSMGED</sequence>
<proteinExistence type="predicted"/>
<dbReference type="OrthoDB" id="10653658at2759"/>
<evidence type="ECO:0000313" key="2">
    <source>
        <dbReference type="EMBL" id="OCF59668.1"/>
    </source>
</evidence>
<protein>
    <submittedName>
        <fullName evidence="2">Uncharacterized protein</fullName>
    </submittedName>
</protein>
<organism evidence="2 3">
    <name type="scientific">Kwoniella mangroviensis CBS 10435</name>
    <dbReference type="NCBI Taxonomy" id="1331196"/>
    <lineage>
        <taxon>Eukaryota</taxon>
        <taxon>Fungi</taxon>
        <taxon>Dikarya</taxon>
        <taxon>Basidiomycota</taxon>
        <taxon>Agaricomycotina</taxon>
        <taxon>Tremellomycetes</taxon>
        <taxon>Tremellales</taxon>
        <taxon>Cryptococcaceae</taxon>
        <taxon>Kwoniella</taxon>
    </lineage>
</organism>
<keyword evidence="3" id="KW-1185">Reference proteome</keyword>
<evidence type="ECO:0000256" key="1">
    <source>
        <dbReference type="SAM" id="MobiDB-lite"/>
    </source>
</evidence>
<name>A0A1B9IVW4_9TREE</name>
<dbReference type="AlphaFoldDB" id="A0A1B9IVW4"/>